<evidence type="ECO:0000313" key="1">
    <source>
        <dbReference type="EMBL" id="TRY84778.1"/>
    </source>
</evidence>
<dbReference type="EMBL" id="SRMA01026383">
    <property type="protein sequence ID" value="TRY84778.1"/>
    <property type="molecule type" value="Genomic_DNA"/>
</dbReference>
<accession>A0A553Q4C4</accession>
<keyword evidence="2" id="KW-1185">Reference proteome</keyword>
<dbReference type="Proteomes" id="UP000316079">
    <property type="component" value="Unassembled WGS sequence"/>
</dbReference>
<reference evidence="1 2" key="1">
    <citation type="journal article" date="2019" name="Sci. Data">
        <title>Hybrid genome assembly and annotation of Danionella translucida.</title>
        <authorList>
            <person name="Kadobianskyi M."/>
            <person name="Schulze L."/>
            <person name="Schuelke M."/>
            <person name="Judkewitz B."/>
        </authorList>
    </citation>
    <scope>NUCLEOTIDE SEQUENCE [LARGE SCALE GENOMIC DNA]</scope>
    <source>
        <strain evidence="1 2">Bolton</strain>
    </source>
</reference>
<gene>
    <name evidence="1" type="ORF">DNTS_025206</name>
</gene>
<comment type="caution">
    <text evidence="1">The sequence shown here is derived from an EMBL/GenBank/DDBJ whole genome shotgun (WGS) entry which is preliminary data.</text>
</comment>
<protein>
    <submittedName>
        <fullName evidence="1">Uncharacterized protein</fullName>
    </submittedName>
</protein>
<proteinExistence type="predicted"/>
<sequence>MTDRLHAYNYVTRDRLNFGGLTCTENLNKASRLRTETEMFRFLVGNRECVSPVNVLIFKLM</sequence>
<organism evidence="1 2">
    <name type="scientific">Danionella cerebrum</name>
    <dbReference type="NCBI Taxonomy" id="2873325"/>
    <lineage>
        <taxon>Eukaryota</taxon>
        <taxon>Metazoa</taxon>
        <taxon>Chordata</taxon>
        <taxon>Craniata</taxon>
        <taxon>Vertebrata</taxon>
        <taxon>Euteleostomi</taxon>
        <taxon>Actinopterygii</taxon>
        <taxon>Neopterygii</taxon>
        <taxon>Teleostei</taxon>
        <taxon>Ostariophysi</taxon>
        <taxon>Cypriniformes</taxon>
        <taxon>Danionidae</taxon>
        <taxon>Danioninae</taxon>
        <taxon>Danionella</taxon>
    </lineage>
</organism>
<name>A0A553Q4C4_9TELE</name>
<dbReference type="AlphaFoldDB" id="A0A553Q4C4"/>
<evidence type="ECO:0000313" key="2">
    <source>
        <dbReference type="Proteomes" id="UP000316079"/>
    </source>
</evidence>